<dbReference type="SUPFAM" id="SSF52540">
    <property type="entry name" value="P-loop containing nucleoside triphosphate hydrolases"/>
    <property type="match status" value="2"/>
</dbReference>
<dbReference type="NCBIfam" id="TIGR00634">
    <property type="entry name" value="recN"/>
    <property type="match status" value="1"/>
</dbReference>
<evidence type="ECO:0000256" key="5">
    <source>
        <dbReference type="ARBA" id="ARBA00022763"/>
    </source>
</evidence>
<dbReference type="EMBL" id="CP029480">
    <property type="protein sequence ID" value="AWV97280.1"/>
    <property type="molecule type" value="Genomic_DNA"/>
</dbReference>
<evidence type="ECO:0000256" key="7">
    <source>
        <dbReference type="ARBA" id="ARBA00023204"/>
    </source>
</evidence>
<dbReference type="AlphaFoldDB" id="A0A2Z4G849"/>
<dbReference type="KEGG" id="als:DJ013_03485"/>
<reference evidence="12 13" key="1">
    <citation type="submission" date="2018-05" db="EMBL/GenBank/DDBJ databases">
        <title>Complete genome sequence of Arcticibacterium luteifluviistationis SM1504T, a cytophagaceae bacterium isolated from Arctic surface seawater.</title>
        <authorList>
            <person name="Li Y."/>
            <person name="Qin Q.-L."/>
        </authorList>
    </citation>
    <scope>NUCLEOTIDE SEQUENCE [LARGE SCALE GENOMIC DNA]</scope>
    <source>
        <strain evidence="12 13">SM1504</strain>
    </source>
</reference>
<dbReference type="Proteomes" id="UP000249873">
    <property type="component" value="Chromosome"/>
</dbReference>
<organism evidence="12 13">
    <name type="scientific">Arcticibacterium luteifluviistationis</name>
    <dbReference type="NCBI Taxonomy" id="1784714"/>
    <lineage>
        <taxon>Bacteria</taxon>
        <taxon>Pseudomonadati</taxon>
        <taxon>Bacteroidota</taxon>
        <taxon>Cytophagia</taxon>
        <taxon>Cytophagales</taxon>
        <taxon>Leadbetterellaceae</taxon>
        <taxon>Arcticibacterium</taxon>
    </lineage>
</organism>
<gene>
    <name evidence="12" type="primary">recN</name>
    <name evidence="12" type="ORF">DJ013_03485</name>
</gene>
<proteinExistence type="inferred from homology"/>
<dbReference type="PIRSF" id="PIRSF003128">
    <property type="entry name" value="RecN"/>
    <property type="match status" value="1"/>
</dbReference>
<dbReference type="GO" id="GO:0005524">
    <property type="term" value="F:ATP binding"/>
    <property type="evidence" value="ECO:0007669"/>
    <property type="project" value="UniProtKB-KW"/>
</dbReference>
<evidence type="ECO:0000256" key="8">
    <source>
        <dbReference type="ARBA" id="ARBA00033408"/>
    </source>
</evidence>
<evidence type="ECO:0000256" key="9">
    <source>
        <dbReference type="PIRNR" id="PIRNR003128"/>
    </source>
</evidence>
<dbReference type="GO" id="GO:0009432">
    <property type="term" value="P:SOS response"/>
    <property type="evidence" value="ECO:0007669"/>
    <property type="project" value="TreeGrafter"/>
</dbReference>
<feature type="coiled-coil region" evidence="10">
    <location>
        <begin position="261"/>
        <end position="288"/>
    </location>
</feature>
<sequence>MLAHLLIKNYALIEHLEISPDANLNIITGETGAGKSIMLGALGLLMGKRADGKALYNQEKKCFIEGTFNIGSYQLEELFEKADLDYENPCLIRREIAPSGKSRAFVNDSPVTLDVLKKLSERLLDVHSQHDSILLGESDYQLDLLDAFAENEALLKSYKEDYKVYRAAKKSLDYLSQQATELKKEFDYNSFLLEELSEANLKLNEQEQLQETLDVLENAEEVKLKLNQVSLLLNHPEQSLISALQDASVQLGPIVKYAQVYEDLKKRLLSVQVELVDIAEEVEKYEEDVEHDPEEIEKLKGRLDLIFRLQQKHGVKSIEGLIEIRESLSLKVEDVLNFDDKLKVLTQSLEKAEAKVLKTGQSLSKKRLSVVPALQKRVVTLLKELGIPNADFKIDNEEQPLDKNGINKVEFLFSGNKGFDLQGLRKVASGGEFSRLMLSLKYILAEKTAMPTIIFDEIDTGISGEVAIKMGVMMRQMSQNMQVMAITHLHQIAGKGTSHFFVYKNDTAARTVSSIKKLEENERILEIAKMIGGDNPSDSSIQSAFELLQS</sequence>
<keyword evidence="4" id="KW-0547">Nucleotide-binding</keyword>
<evidence type="ECO:0000313" key="13">
    <source>
        <dbReference type="Proteomes" id="UP000249873"/>
    </source>
</evidence>
<comment type="function">
    <text evidence="1 9">May be involved in recombinational repair of damaged DNA.</text>
</comment>
<dbReference type="InterPro" id="IPR004604">
    <property type="entry name" value="DNA_recomb/repair_RecN"/>
</dbReference>
<dbReference type="PANTHER" id="PTHR11059:SF0">
    <property type="entry name" value="DNA REPAIR PROTEIN RECN"/>
    <property type="match status" value="1"/>
</dbReference>
<evidence type="ECO:0000256" key="6">
    <source>
        <dbReference type="ARBA" id="ARBA00022840"/>
    </source>
</evidence>
<feature type="domain" description="RecF/RecN/SMC N-terminal" evidence="11">
    <location>
        <begin position="2"/>
        <end position="505"/>
    </location>
</feature>
<evidence type="ECO:0000256" key="10">
    <source>
        <dbReference type="SAM" id="Coils"/>
    </source>
</evidence>
<keyword evidence="6" id="KW-0067">ATP-binding</keyword>
<dbReference type="CDD" id="cd03241">
    <property type="entry name" value="ABC_RecN"/>
    <property type="match status" value="2"/>
</dbReference>
<keyword evidence="7 9" id="KW-0234">DNA repair</keyword>
<feature type="coiled-coil region" evidence="10">
    <location>
        <begin position="165"/>
        <end position="229"/>
    </location>
</feature>
<evidence type="ECO:0000313" key="12">
    <source>
        <dbReference type="EMBL" id="AWV97280.1"/>
    </source>
</evidence>
<dbReference type="InterPro" id="IPR003395">
    <property type="entry name" value="RecF/RecN/SMC_N"/>
</dbReference>
<evidence type="ECO:0000256" key="1">
    <source>
        <dbReference type="ARBA" id="ARBA00003618"/>
    </source>
</evidence>
<keyword evidence="13" id="KW-1185">Reference proteome</keyword>
<accession>A0A2Z4G849</accession>
<comment type="similarity">
    <text evidence="2 9">Belongs to the RecN family.</text>
</comment>
<dbReference type="InterPro" id="IPR027417">
    <property type="entry name" value="P-loop_NTPase"/>
</dbReference>
<keyword evidence="10" id="KW-0175">Coiled coil</keyword>
<protein>
    <recommendedName>
        <fullName evidence="3 9">DNA repair protein RecN</fullName>
    </recommendedName>
    <alternativeName>
        <fullName evidence="8 9">Recombination protein N</fullName>
    </alternativeName>
</protein>
<dbReference type="GO" id="GO:0043590">
    <property type="term" value="C:bacterial nucleoid"/>
    <property type="evidence" value="ECO:0007669"/>
    <property type="project" value="TreeGrafter"/>
</dbReference>
<evidence type="ECO:0000259" key="11">
    <source>
        <dbReference type="Pfam" id="PF02463"/>
    </source>
</evidence>
<dbReference type="OrthoDB" id="9806954at2"/>
<dbReference type="GO" id="GO:0006310">
    <property type="term" value="P:DNA recombination"/>
    <property type="evidence" value="ECO:0007669"/>
    <property type="project" value="InterPro"/>
</dbReference>
<dbReference type="RefSeq" id="WP_111370382.1">
    <property type="nucleotide sequence ID" value="NZ_CP029480.1"/>
</dbReference>
<evidence type="ECO:0000256" key="3">
    <source>
        <dbReference type="ARBA" id="ARBA00021315"/>
    </source>
</evidence>
<name>A0A2Z4G849_9BACT</name>
<evidence type="ECO:0000256" key="4">
    <source>
        <dbReference type="ARBA" id="ARBA00022741"/>
    </source>
</evidence>
<evidence type="ECO:0000256" key="2">
    <source>
        <dbReference type="ARBA" id="ARBA00009441"/>
    </source>
</evidence>
<dbReference type="Pfam" id="PF02463">
    <property type="entry name" value="SMC_N"/>
    <property type="match status" value="1"/>
</dbReference>
<keyword evidence="5 9" id="KW-0227">DNA damage</keyword>
<dbReference type="Gene3D" id="3.40.50.300">
    <property type="entry name" value="P-loop containing nucleotide triphosphate hydrolases"/>
    <property type="match status" value="2"/>
</dbReference>
<dbReference type="PANTHER" id="PTHR11059">
    <property type="entry name" value="DNA REPAIR PROTEIN RECN"/>
    <property type="match status" value="1"/>
</dbReference>
<dbReference type="GO" id="GO:0006281">
    <property type="term" value="P:DNA repair"/>
    <property type="evidence" value="ECO:0007669"/>
    <property type="project" value="UniProtKB-KW"/>
</dbReference>